<reference evidence="2" key="1">
    <citation type="submission" date="2021-08" db="EMBL/GenBank/DDBJ databases">
        <title>Genome of a novel bacterium of the phylum Verrucomicrobia, Oleiharenicola sp. KSB-15.</title>
        <authorList>
            <person name="Chung J.-H."/>
            <person name="Ahn J.-H."/>
            <person name="Yoon Y."/>
            <person name="Kim D.-Y."/>
            <person name="An S.-H."/>
            <person name="Park I."/>
            <person name="Yeon J."/>
        </authorList>
    </citation>
    <scope>NUCLEOTIDE SEQUENCE</scope>
    <source>
        <strain evidence="2">KSB-15</strain>
    </source>
</reference>
<keyword evidence="2" id="KW-0378">Hydrolase</keyword>
<evidence type="ECO:0000313" key="3">
    <source>
        <dbReference type="Proteomes" id="UP000825051"/>
    </source>
</evidence>
<dbReference type="RefSeq" id="WP_220160732.1">
    <property type="nucleotide sequence ID" value="NZ_CP080507.1"/>
</dbReference>
<dbReference type="CDD" id="cd01830">
    <property type="entry name" value="XynE_like"/>
    <property type="match status" value="1"/>
</dbReference>
<dbReference type="SUPFAM" id="SSF52266">
    <property type="entry name" value="SGNH hydrolase"/>
    <property type="match status" value="1"/>
</dbReference>
<feature type="domain" description="SGNH hydrolase-type esterase" evidence="1">
    <location>
        <begin position="211"/>
        <end position="405"/>
    </location>
</feature>
<protein>
    <submittedName>
        <fullName evidence="2">SGNH/GDSL hydrolase family protein</fullName>
    </submittedName>
</protein>
<dbReference type="PANTHER" id="PTHR43784">
    <property type="entry name" value="GDSL-LIKE LIPASE/ACYLHYDROLASE, PUTATIVE (AFU_ORTHOLOGUE AFUA_2G00820)-RELATED"/>
    <property type="match status" value="1"/>
</dbReference>
<dbReference type="EMBL" id="CP080507">
    <property type="protein sequence ID" value="QYM77627.1"/>
    <property type="molecule type" value="Genomic_DNA"/>
</dbReference>
<evidence type="ECO:0000259" key="1">
    <source>
        <dbReference type="Pfam" id="PF13472"/>
    </source>
</evidence>
<dbReference type="Pfam" id="PF13472">
    <property type="entry name" value="Lipase_GDSL_2"/>
    <property type="match status" value="1"/>
</dbReference>
<dbReference type="GO" id="GO:0016788">
    <property type="term" value="F:hydrolase activity, acting on ester bonds"/>
    <property type="evidence" value="ECO:0007669"/>
    <property type="project" value="UniProtKB-ARBA"/>
</dbReference>
<dbReference type="InterPro" id="IPR036514">
    <property type="entry name" value="SGNH_hydro_sf"/>
</dbReference>
<dbReference type="Proteomes" id="UP000825051">
    <property type="component" value="Chromosome"/>
</dbReference>
<dbReference type="InterPro" id="IPR013830">
    <property type="entry name" value="SGNH_hydro"/>
</dbReference>
<proteinExistence type="predicted"/>
<name>A0A8F9TU55_9BACT</name>
<keyword evidence="3" id="KW-1185">Reference proteome</keyword>
<organism evidence="2 3">
    <name type="scientific">Horticoccus luteus</name>
    <dbReference type="NCBI Taxonomy" id="2862869"/>
    <lineage>
        <taxon>Bacteria</taxon>
        <taxon>Pseudomonadati</taxon>
        <taxon>Verrucomicrobiota</taxon>
        <taxon>Opitutia</taxon>
        <taxon>Opitutales</taxon>
        <taxon>Opitutaceae</taxon>
        <taxon>Horticoccus</taxon>
    </lineage>
</organism>
<dbReference type="AlphaFoldDB" id="A0A8F9TU55"/>
<gene>
    <name evidence="2" type="ORF">K0B96_09840</name>
</gene>
<dbReference type="PANTHER" id="PTHR43784:SF2">
    <property type="entry name" value="GDSL-LIKE LIPASE_ACYLHYDROLASE, PUTATIVE (AFU_ORTHOLOGUE AFUA_2G00820)-RELATED"/>
    <property type="match status" value="1"/>
</dbReference>
<dbReference type="InterPro" id="IPR053140">
    <property type="entry name" value="GDSL_Rv0518-like"/>
</dbReference>
<accession>A0A8F9TU55</accession>
<evidence type="ECO:0000313" key="2">
    <source>
        <dbReference type="EMBL" id="QYM77627.1"/>
    </source>
</evidence>
<dbReference type="Gene3D" id="3.40.50.1110">
    <property type="entry name" value="SGNH hydrolase"/>
    <property type="match status" value="1"/>
</dbReference>
<sequence length="421" mass="45000">MLTTFFAAATAGMWLGRRAAFSAAIIALFVAPCRADGGHWIGTWATSPVAQSAEKDGPAQAGVTLRQIVHVSLGGDAVRLRFSNAFGETPLGFRTVHIALAGVDGAIVPGTDQTVRFAGRGDVVLPPGAAYISDPVKLSVHAQADVAITVQFDRVPAVLTMHGGARTRSFWDVGGEVTAEKLTAAKAIEHWYFIQGLDVYTDAPDAAAVMVLGDSITDGYGTKTDQNGRWPDELVRLFQKRPDIVPLGVLNLGIGGNRLLRDGLGSNALARFDRDVLTPPGTRWLLVFEGINDIGTRLDARRHGSDFAKADDIIAALQQIVTRARAHGLRVLGGTITPYEGADFYFSSDGEADREKVNAWIRTSGAFDAVVDFDAALRDPDHPSRLAPAYDSGDHLHPSAAGARRLAETVEPKLFISESRP</sequence>
<dbReference type="KEGG" id="ole:K0B96_09840"/>